<keyword evidence="1" id="KW-0472">Membrane</keyword>
<evidence type="ECO:0000256" key="1">
    <source>
        <dbReference type="SAM" id="Phobius"/>
    </source>
</evidence>
<name>Q2RLK4_MOOTA</name>
<dbReference type="EMBL" id="CP000232">
    <property type="protein sequence ID" value="ABC18685.1"/>
    <property type="molecule type" value="Genomic_DNA"/>
</dbReference>
<dbReference type="OrthoDB" id="1726076at2"/>
<proteinExistence type="predicted"/>
<feature type="transmembrane region" description="Helical" evidence="1">
    <location>
        <begin position="60"/>
        <end position="85"/>
    </location>
</feature>
<reference evidence="2" key="1">
    <citation type="submission" date="2005-12" db="EMBL/GenBank/DDBJ databases">
        <title>Complete sequence of Moorella thermoacetica ATCC 39073.</title>
        <authorList>
            <consortium name="US DOE Joint Genome Institute"/>
            <person name="Copeland A."/>
            <person name="Lucas S."/>
            <person name="Lapidus A."/>
            <person name="Barry K."/>
            <person name="Detter J.C."/>
            <person name="Glavina T."/>
            <person name="Hammon N."/>
            <person name="Israni S."/>
            <person name="Pitluck S."/>
            <person name="Chertkov O."/>
            <person name="Saunders E.H."/>
            <person name="Brettin T."/>
            <person name="Bruce D."/>
            <person name="Han C."/>
            <person name="Tapia R."/>
            <person name="Gilna P."/>
            <person name="Schmutz J."/>
            <person name="Larimer F."/>
            <person name="Land M."/>
            <person name="Kyrpides N."/>
            <person name="Anderson I."/>
            <person name="Richardson P."/>
            <person name="Ragsdale S."/>
        </authorList>
    </citation>
    <scope>NUCLEOTIDE SEQUENCE</scope>
    <source>
        <strain evidence="2">ATCC 39073</strain>
    </source>
</reference>
<protein>
    <submittedName>
        <fullName evidence="2">Uncharacterized protein</fullName>
    </submittedName>
</protein>
<dbReference type="EnsemblBacteria" id="ABC18685">
    <property type="protein sequence ID" value="ABC18685"/>
    <property type="gene ID" value="Moth_0351"/>
</dbReference>
<feature type="transmembrane region" description="Helical" evidence="1">
    <location>
        <begin position="154"/>
        <end position="176"/>
    </location>
</feature>
<dbReference type="HOGENOM" id="CLU_1271113_0_0_9"/>
<organism evidence="2">
    <name type="scientific">Moorella thermoacetica (strain ATCC 39073 / JCM 9320)</name>
    <dbReference type="NCBI Taxonomy" id="264732"/>
    <lineage>
        <taxon>Bacteria</taxon>
        <taxon>Bacillati</taxon>
        <taxon>Bacillota</taxon>
        <taxon>Clostridia</taxon>
        <taxon>Neomoorellales</taxon>
        <taxon>Neomoorellaceae</taxon>
        <taxon>Neomoorella</taxon>
    </lineage>
</organism>
<dbReference type="AlphaFoldDB" id="Q2RLK4"/>
<sequence length="217" mass="24548">MQFQLSSMVSNIISLSKRPDKIFLLLVISTIMKLVEPDLFNQGFELISGSSFSPKVLLVLKLACILAAIYGFIGSILFLLFSVLYSLEHGLEKYFGCSKYLTVPNWYNGTFRILSTGFIWMWILAGFIWLFWGYNEIPAIIINYSFPTNFLAKAGFIISAPFASLTLPLFLWTFLYELASFGGAKSDPVKIMIIEPIIINKIREPVNIKVKDSNQSL</sequence>
<keyword evidence="1" id="KW-0812">Transmembrane</keyword>
<feature type="transmembrane region" description="Helical" evidence="1">
    <location>
        <begin position="113"/>
        <end position="134"/>
    </location>
</feature>
<accession>Q2RLK4</accession>
<keyword evidence="1" id="KW-1133">Transmembrane helix</keyword>
<evidence type="ECO:0000313" key="2">
    <source>
        <dbReference type="EMBL" id="ABC18685.1"/>
    </source>
</evidence>
<gene>
    <name evidence="2" type="ordered locus">Moth_0351</name>
</gene>
<dbReference type="KEGG" id="mta:Moth_0351"/>